<keyword evidence="2" id="KW-1185">Reference proteome</keyword>
<dbReference type="RefSeq" id="YP_009147712.1">
    <property type="nucleotide sequence ID" value="NC_027341.1"/>
</dbReference>
<name>A0A0D3MTB6_9CAUD</name>
<evidence type="ECO:0000313" key="2">
    <source>
        <dbReference type="Proteomes" id="UP000032686"/>
    </source>
</evidence>
<accession>A0A0D3MTB6</accession>
<proteinExistence type="predicted"/>
<evidence type="ECO:0000313" key="1">
    <source>
        <dbReference type="EMBL" id="AIX12558.1"/>
    </source>
</evidence>
<dbReference type="EMBL" id="KM677185">
    <property type="protein sequence ID" value="AIX12558.1"/>
    <property type="molecule type" value="Genomic_DNA"/>
</dbReference>
<dbReference type="Proteomes" id="UP000032686">
    <property type="component" value="Segment"/>
</dbReference>
<gene>
    <name evidence="1" type="ORF">WRP3_055</name>
</gene>
<dbReference type="KEGG" id="vg:24722321"/>
<dbReference type="GeneID" id="24722321"/>
<organism evidence="1 2">
    <name type="scientific">Lactococcus phage WRP3</name>
    <dbReference type="NCBI Taxonomy" id="1560313"/>
    <lineage>
        <taxon>Viruses</taxon>
        <taxon>Duplodnaviria</taxon>
        <taxon>Heunggongvirae</taxon>
        <taxon>Uroviricota</taxon>
        <taxon>Caudoviricetes</taxon>
        <taxon>Audreyjarvisvirus</taxon>
        <taxon>Audreyjarvisvirus WRP3</taxon>
    </lineage>
</organism>
<sequence>MVVKLTQKQADYLKTFGRQKNLAFYYISRWGWDCLLKDGTEKTYKDNEEKPFNLDEKEKMINALINGYEVDEPKYKFYNFSDITSVRRLYYTGKNRQFTENYFEGKDIEKDSVEYLALESLGFRKEEV</sequence>
<protein>
    <submittedName>
        <fullName evidence="1">Uncharacterized protein</fullName>
    </submittedName>
</protein>
<dbReference type="OrthoDB" id="16487at10239"/>
<reference evidence="1 2" key="1">
    <citation type="journal article" date="2015" name="Appl. Environ. Microbiol.">
        <title>Lactococcal 949 group phages recognize a carbohydrate receptor on the host cell surface.</title>
        <authorList>
            <person name="Mahony J."/>
            <person name="Randazzo W."/>
            <person name="Neve H."/>
            <person name="Settanni L."/>
            <person name="van Sinderen D."/>
        </authorList>
    </citation>
    <scope>NUCLEOTIDE SEQUENCE [LARGE SCALE GENOMIC DNA]</scope>
    <source>
        <strain evidence="1">WRP3</strain>
    </source>
</reference>